<dbReference type="PROSITE" id="PS50157">
    <property type="entry name" value="ZINC_FINGER_C2H2_2"/>
    <property type="match status" value="1"/>
</dbReference>
<dbReference type="InterPro" id="IPR013087">
    <property type="entry name" value="Znf_C2H2_type"/>
</dbReference>
<dbReference type="InParanoid" id="A0A0C3DMG0"/>
<evidence type="ECO:0000313" key="4">
    <source>
        <dbReference type="Proteomes" id="UP000053989"/>
    </source>
</evidence>
<dbReference type="GO" id="GO:0008270">
    <property type="term" value="F:zinc ion binding"/>
    <property type="evidence" value="ECO:0007669"/>
    <property type="project" value="UniProtKB-KW"/>
</dbReference>
<proteinExistence type="predicted"/>
<dbReference type="EMBL" id="KN822101">
    <property type="protein sequence ID" value="KIM57434.1"/>
    <property type="molecule type" value="Genomic_DNA"/>
</dbReference>
<dbReference type="AlphaFoldDB" id="A0A0C3DMG0"/>
<evidence type="ECO:0000256" key="1">
    <source>
        <dbReference type="PROSITE-ProRule" id="PRU00042"/>
    </source>
</evidence>
<protein>
    <recommendedName>
        <fullName evidence="2">C2H2-type domain-containing protein</fullName>
    </recommendedName>
</protein>
<gene>
    <name evidence="3" type="ORF">SCLCIDRAFT_130618</name>
</gene>
<organism evidence="3 4">
    <name type="scientific">Scleroderma citrinum Foug A</name>
    <dbReference type="NCBI Taxonomy" id="1036808"/>
    <lineage>
        <taxon>Eukaryota</taxon>
        <taxon>Fungi</taxon>
        <taxon>Dikarya</taxon>
        <taxon>Basidiomycota</taxon>
        <taxon>Agaricomycotina</taxon>
        <taxon>Agaricomycetes</taxon>
        <taxon>Agaricomycetidae</taxon>
        <taxon>Boletales</taxon>
        <taxon>Sclerodermatineae</taxon>
        <taxon>Sclerodermataceae</taxon>
        <taxon>Scleroderma</taxon>
    </lineage>
</organism>
<dbReference type="STRING" id="1036808.A0A0C3DMG0"/>
<evidence type="ECO:0000259" key="2">
    <source>
        <dbReference type="PROSITE" id="PS50157"/>
    </source>
</evidence>
<name>A0A0C3DMG0_9AGAM</name>
<dbReference type="OrthoDB" id="2676372at2759"/>
<sequence length="95" mass="11005">MDQGISCRDIIRGNKRDISLHLHKKHNIAPGAHKMPLECQWLNCSKVMRKESIFRHILAVHIGKKTRCNCGCGQFFSRNDSLRRHLKNARCRGNL</sequence>
<reference evidence="3 4" key="1">
    <citation type="submission" date="2014-04" db="EMBL/GenBank/DDBJ databases">
        <authorList>
            <consortium name="DOE Joint Genome Institute"/>
            <person name="Kuo A."/>
            <person name="Kohler A."/>
            <person name="Nagy L.G."/>
            <person name="Floudas D."/>
            <person name="Copeland A."/>
            <person name="Barry K.W."/>
            <person name="Cichocki N."/>
            <person name="Veneault-Fourrey C."/>
            <person name="LaButti K."/>
            <person name="Lindquist E.A."/>
            <person name="Lipzen A."/>
            <person name="Lundell T."/>
            <person name="Morin E."/>
            <person name="Murat C."/>
            <person name="Sun H."/>
            <person name="Tunlid A."/>
            <person name="Henrissat B."/>
            <person name="Grigoriev I.V."/>
            <person name="Hibbett D.S."/>
            <person name="Martin F."/>
            <person name="Nordberg H.P."/>
            <person name="Cantor M.N."/>
            <person name="Hua S.X."/>
        </authorList>
    </citation>
    <scope>NUCLEOTIDE SEQUENCE [LARGE SCALE GENOMIC DNA]</scope>
    <source>
        <strain evidence="3 4">Foug A</strain>
    </source>
</reference>
<keyword evidence="1" id="KW-0479">Metal-binding</keyword>
<dbReference type="Proteomes" id="UP000053989">
    <property type="component" value="Unassembled WGS sequence"/>
</dbReference>
<accession>A0A0C3DMG0</accession>
<reference evidence="4" key="2">
    <citation type="submission" date="2015-01" db="EMBL/GenBank/DDBJ databases">
        <title>Evolutionary Origins and Diversification of the Mycorrhizal Mutualists.</title>
        <authorList>
            <consortium name="DOE Joint Genome Institute"/>
            <consortium name="Mycorrhizal Genomics Consortium"/>
            <person name="Kohler A."/>
            <person name="Kuo A."/>
            <person name="Nagy L.G."/>
            <person name="Floudas D."/>
            <person name="Copeland A."/>
            <person name="Barry K.W."/>
            <person name="Cichocki N."/>
            <person name="Veneault-Fourrey C."/>
            <person name="LaButti K."/>
            <person name="Lindquist E.A."/>
            <person name="Lipzen A."/>
            <person name="Lundell T."/>
            <person name="Morin E."/>
            <person name="Murat C."/>
            <person name="Riley R."/>
            <person name="Ohm R."/>
            <person name="Sun H."/>
            <person name="Tunlid A."/>
            <person name="Henrissat B."/>
            <person name="Grigoriev I.V."/>
            <person name="Hibbett D.S."/>
            <person name="Martin F."/>
        </authorList>
    </citation>
    <scope>NUCLEOTIDE SEQUENCE [LARGE SCALE GENOMIC DNA]</scope>
    <source>
        <strain evidence="4">Foug A</strain>
    </source>
</reference>
<dbReference type="HOGENOM" id="CLU_126337_0_1_1"/>
<dbReference type="Gene3D" id="3.30.160.60">
    <property type="entry name" value="Classic Zinc Finger"/>
    <property type="match status" value="1"/>
</dbReference>
<feature type="domain" description="C2H2-type" evidence="2">
    <location>
        <begin position="66"/>
        <end position="87"/>
    </location>
</feature>
<evidence type="ECO:0000313" key="3">
    <source>
        <dbReference type="EMBL" id="KIM57434.1"/>
    </source>
</evidence>
<keyword evidence="4" id="KW-1185">Reference proteome</keyword>
<keyword evidence="1" id="KW-0862">Zinc</keyword>
<keyword evidence="1" id="KW-0863">Zinc-finger</keyword>